<sequence length="62" mass="6747">MFEDDRPTKKAVHEIGCDLSLLSVAELDERIAVLQAEIARLESEKSAKSASRGAAEGLFSKK</sequence>
<accession>A0ABS6WK51</accession>
<evidence type="ECO:0000256" key="1">
    <source>
        <dbReference type="SAM" id="MobiDB-lite"/>
    </source>
</evidence>
<feature type="region of interest" description="Disordered" evidence="1">
    <location>
        <begin position="42"/>
        <end position="62"/>
    </location>
</feature>
<dbReference type="EMBL" id="JAHWQX010000001">
    <property type="protein sequence ID" value="MBW3096326.1"/>
    <property type="molecule type" value="Genomic_DNA"/>
</dbReference>
<gene>
    <name evidence="2" type="ORF">KY465_03425</name>
</gene>
<evidence type="ECO:0000313" key="3">
    <source>
        <dbReference type="Proteomes" id="UP001430804"/>
    </source>
</evidence>
<dbReference type="Proteomes" id="UP001430804">
    <property type="component" value="Unassembled WGS sequence"/>
</dbReference>
<dbReference type="RefSeq" id="WP_219158451.1">
    <property type="nucleotide sequence ID" value="NZ_JAHWQX010000001.1"/>
</dbReference>
<organism evidence="2 3">
    <name type="scientific">Pseudohoeflea coraliihabitans</name>
    <dbReference type="NCBI Taxonomy" id="2860393"/>
    <lineage>
        <taxon>Bacteria</taxon>
        <taxon>Pseudomonadati</taxon>
        <taxon>Pseudomonadota</taxon>
        <taxon>Alphaproteobacteria</taxon>
        <taxon>Hyphomicrobiales</taxon>
        <taxon>Rhizobiaceae</taxon>
        <taxon>Pseudohoeflea</taxon>
    </lineage>
</organism>
<comment type="caution">
    <text evidence="2">The sequence shown here is derived from an EMBL/GenBank/DDBJ whole genome shotgun (WGS) entry which is preliminary data.</text>
</comment>
<keyword evidence="3" id="KW-1185">Reference proteome</keyword>
<dbReference type="Pfam" id="PF06698">
    <property type="entry name" value="DUF1192"/>
    <property type="match status" value="1"/>
</dbReference>
<reference evidence="2" key="1">
    <citation type="submission" date="2021-07" db="EMBL/GenBank/DDBJ databases">
        <title>Pseudohoeflea marina sp. nov. a polyhydroxyalcanoate-producing bacterium.</title>
        <authorList>
            <person name="Zheng W."/>
            <person name="Yu S."/>
            <person name="Huang Y."/>
        </authorList>
    </citation>
    <scope>NUCLEOTIDE SEQUENCE</scope>
    <source>
        <strain evidence="2">DP4N28-3</strain>
    </source>
</reference>
<evidence type="ECO:0000313" key="2">
    <source>
        <dbReference type="EMBL" id="MBW3096326.1"/>
    </source>
</evidence>
<dbReference type="InterPro" id="IPR009579">
    <property type="entry name" value="DUF1192"/>
</dbReference>
<protein>
    <submittedName>
        <fullName evidence="2">DUF1192 domain-containing protein</fullName>
    </submittedName>
</protein>
<name>A0ABS6WK51_9HYPH</name>
<proteinExistence type="predicted"/>